<gene>
    <name evidence="11" type="ORF">PG999_009879</name>
</gene>
<accession>A0AAW0QKR0</accession>
<dbReference type="GO" id="GO:0005227">
    <property type="term" value="F:calcium-activated cation channel activity"/>
    <property type="evidence" value="ECO:0007669"/>
    <property type="project" value="InterPro"/>
</dbReference>
<keyword evidence="4 7" id="KW-0812">Transmembrane</keyword>
<feature type="transmembrane region" description="Helical" evidence="7">
    <location>
        <begin position="414"/>
        <end position="440"/>
    </location>
</feature>
<feature type="domain" description="CSC1/OSCA1-like N-terminal transmembrane" evidence="9">
    <location>
        <begin position="30"/>
        <end position="182"/>
    </location>
</feature>
<reference evidence="11 12" key="1">
    <citation type="submission" date="2023-01" db="EMBL/GenBank/DDBJ databases">
        <title>Analysis of 21 Apiospora genomes using comparative genomics revels a genus with tremendous synthesis potential of carbohydrate active enzymes and secondary metabolites.</title>
        <authorList>
            <person name="Sorensen T."/>
        </authorList>
    </citation>
    <scope>NUCLEOTIDE SEQUENCE [LARGE SCALE GENOMIC DNA]</scope>
    <source>
        <strain evidence="11 12">CBS 117206</strain>
    </source>
</reference>
<keyword evidence="3" id="KW-0813">Transport</keyword>
<name>A0AAW0QKR0_9PEZI</name>
<feature type="domain" description="CSC1/OSCA1-like cytosolic" evidence="10">
    <location>
        <begin position="241"/>
        <end position="402"/>
    </location>
</feature>
<feature type="transmembrane region" description="Helical" evidence="7">
    <location>
        <begin position="703"/>
        <end position="723"/>
    </location>
</feature>
<dbReference type="Pfam" id="PF13967">
    <property type="entry name" value="RSN1_TM"/>
    <property type="match status" value="1"/>
</dbReference>
<dbReference type="InterPro" id="IPR027815">
    <property type="entry name" value="CSC1/OSCA1-like_cyt"/>
</dbReference>
<evidence type="ECO:0008006" key="13">
    <source>
        <dbReference type="Google" id="ProtNLM"/>
    </source>
</evidence>
<evidence type="ECO:0000256" key="4">
    <source>
        <dbReference type="ARBA" id="ARBA00022692"/>
    </source>
</evidence>
<feature type="transmembrane region" description="Helical" evidence="7">
    <location>
        <begin position="30"/>
        <end position="52"/>
    </location>
</feature>
<evidence type="ECO:0000313" key="12">
    <source>
        <dbReference type="Proteomes" id="UP001392437"/>
    </source>
</evidence>
<feature type="transmembrane region" description="Helical" evidence="7">
    <location>
        <begin position="460"/>
        <end position="482"/>
    </location>
</feature>
<evidence type="ECO:0000259" key="10">
    <source>
        <dbReference type="Pfam" id="PF14703"/>
    </source>
</evidence>
<feature type="transmembrane region" description="Helical" evidence="7">
    <location>
        <begin position="623"/>
        <end position="650"/>
    </location>
</feature>
<dbReference type="GO" id="GO:0005886">
    <property type="term" value="C:plasma membrane"/>
    <property type="evidence" value="ECO:0007669"/>
    <property type="project" value="TreeGrafter"/>
</dbReference>
<dbReference type="PANTHER" id="PTHR13018:SF149">
    <property type="entry name" value="DOMAIN PROTEIN, PUTATIVE (AFU_ORTHOLOGUE AFUA_3G11660)-RELATED"/>
    <property type="match status" value="1"/>
</dbReference>
<keyword evidence="12" id="KW-1185">Reference proteome</keyword>
<protein>
    <recommendedName>
        <fullName evidence="13">DUF221-domain-containing protein</fullName>
    </recommendedName>
</protein>
<evidence type="ECO:0000256" key="1">
    <source>
        <dbReference type="ARBA" id="ARBA00004141"/>
    </source>
</evidence>
<dbReference type="Pfam" id="PF14703">
    <property type="entry name" value="PHM7_cyt"/>
    <property type="match status" value="1"/>
</dbReference>
<dbReference type="EMBL" id="JAQQWP010000008">
    <property type="protein sequence ID" value="KAK8106520.1"/>
    <property type="molecule type" value="Genomic_DNA"/>
</dbReference>
<sequence length="801" mass="90414">MFTLQPRDNDPEDFLQYIQSPFNTQLTTKAFWSSFGYSISGAVLCAVLFCLLRPRNKTIYAPRLKHISDGKRVPPAVSNGVFGWVQPVVKTRDQTLVEKIGQDATVFLHFTTMCRNITIFLSIIGCGVYIPLNIVENSKNRSPDGSNTFMKFAPYSVGGRACWAYVATSHAFDIVICYFLWKSSRIVARIRCEYFESSEYQNKAFSRTLMVCNISLYPPFDKECVAPRRPRGVPILSFSQVTDIPDRCRTDAGIVELVRPFATSRDLSGTIAHSLKELPELIETYEGAVRALEAVLSKYSRHPKTLPAKRPTCKARAGDDTSFAPGSNVDAIEYLVARIRRLSAKIHEMRNATVGKEVLPYGFATCPNMEQAHELAYAARKQHPHGSKIQLAPGPNDVIWKNLSLPKETRRWRVFMGHVAVSALVAVWTVPNALIAIFLADLSKLGAIWPTFQAELERHPRTWGAIQGILAPLVTTLFYLLLPTIFRRLSIYAGDLSKTERERGVARKLYVFFIFNNLIVFSFFSAGWKYAAAVIRAQSNQNLWAAIKDTQPFENLMGAFCDVSPFWLNYLLQRNLGAALDVSQLVKLGRDWLSRWLLNLTPRELLELTAPPPFDYASHYNNFLFYVTIALVFAPFQPLVLPVTAFYFTTDSYLKKYLLMYVFVTKHESGGGFWGFIVNRVLAATLLSNVVATMFVVARRESYVQIILMAPLFAILGGFKYFCIKTFDDDQCFYSKRGKKVSDDAVMEKRNDESVDVRFGHPALYSKLIVPMVSTRAQGILRDAQGSRLDTGLGGIPQRRK</sequence>
<evidence type="ECO:0000256" key="2">
    <source>
        <dbReference type="ARBA" id="ARBA00007779"/>
    </source>
</evidence>
<comment type="caution">
    <text evidence="11">The sequence shown here is derived from an EMBL/GenBank/DDBJ whole genome shotgun (WGS) entry which is preliminary data.</text>
</comment>
<feature type="transmembrane region" description="Helical" evidence="7">
    <location>
        <begin position="509"/>
        <end position="528"/>
    </location>
</feature>
<evidence type="ECO:0000256" key="6">
    <source>
        <dbReference type="ARBA" id="ARBA00023136"/>
    </source>
</evidence>
<dbReference type="Pfam" id="PF02714">
    <property type="entry name" value="RSN1_7TM"/>
    <property type="match status" value="1"/>
</dbReference>
<evidence type="ECO:0000256" key="3">
    <source>
        <dbReference type="ARBA" id="ARBA00022448"/>
    </source>
</evidence>
<feature type="domain" description="CSC1/OSCA1-like 7TM region" evidence="8">
    <location>
        <begin position="414"/>
        <end position="692"/>
    </location>
</feature>
<dbReference type="InterPro" id="IPR003864">
    <property type="entry name" value="CSC1/OSCA1-like_7TM"/>
</dbReference>
<keyword evidence="6 7" id="KW-0472">Membrane</keyword>
<feature type="transmembrane region" description="Helical" evidence="7">
    <location>
        <begin position="117"/>
        <end position="135"/>
    </location>
</feature>
<dbReference type="InterPro" id="IPR045122">
    <property type="entry name" value="Csc1-like"/>
</dbReference>
<keyword evidence="5 7" id="KW-1133">Transmembrane helix</keyword>
<evidence type="ECO:0000256" key="5">
    <source>
        <dbReference type="ARBA" id="ARBA00022989"/>
    </source>
</evidence>
<evidence type="ECO:0000259" key="9">
    <source>
        <dbReference type="Pfam" id="PF13967"/>
    </source>
</evidence>
<dbReference type="InterPro" id="IPR032880">
    <property type="entry name" value="CSC1/OSCA1-like_N"/>
</dbReference>
<dbReference type="AlphaFoldDB" id="A0AAW0QKR0"/>
<dbReference type="Proteomes" id="UP001392437">
    <property type="component" value="Unassembled WGS sequence"/>
</dbReference>
<evidence type="ECO:0000259" key="8">
    <source>
        <dbReference type="Pfam" id="PF02714"/>
    </source>
</evidence>
<comment type="similarity">
    <text evidence="2">Belongs to the CSC1 (TC 1.A.17) family.</text>
</comment>
<organism evidence="11 12">
    <name type="scientific">Apiospora kogelbergensis</name>
    <dbReference type="NCBI Taxonomy" id="1337665"/>
    <lineage>
        <taxon>Eukaryota</taxon>
        <taxon>Fungi</taxon>
        <taxon>Dikarya</taxon>
        <taxon>Ascomycota</taxon>
        <taxon>Pezizomycotina</taxon>
        <taxon>Sordariomycetes</taxon>
        <taxon>Xylariomycetidae</taxon>
        <taxon>Amphisphaeriales</taxon>
        <taxon>Apiosporaceae</taxon>
        <taxon>Apiospora</taxon>
    </lineage>
</organism>
<feature type="transmembrane region" description="Helical" evidence="7">
    <location>
        <begin position="671"/>
        <end position="697"/>
    </location>
</feature>
<evidence type="ECO:0000313" key="11">
    <source>
        <dbReference type="EMBL" id="KAK8106520.1"/>
    </source>
</evidence>
<dbReference type="PANTHER" id="PTHR13018">
    <property type="entry name" value="PROBABLE MEMBRANE PROTEIN DUF221-RELATED"/>
    <property type="match status" value="1"/>
</dbReference>
<feature type="transmembrane region" description="Helical" evidence="7">
    <location>
        <begin position="155"/>
        <end position="181"/>
    </location>
</feature>
<comment type="subcellular location">
    <subcellularLocation>
        <location evidence="1">Membrane</location>
        <topology evidence="1">Multi-pass membrane protein</topology>
    </subcellularLocation>
</comment>
<evidence type="ECO:0000256" key="7">
    <source>
        <dbReference type="SAM" id="Phobius"/>
    </source>
</evidence>
<proteinExistence type="inferred from homology"/>